<dbReference type="Proteomes" id="UP000831787">
    <property type="component" value="Chromosome"/>
</dbReference>
<dbReference type="CDD" id="cd24023">
    <property type="entry name" value="ASKHA_NBD_ParM_Alp7A-like"/>
    <property type="match status" value="1"/>
</dbReference>
<proteinExistence type="predicted"/>
<dbReference type="InterPro" id="IPR043129">
    <property type="entry name" value="ATPase_NBD"/>
</dbReference>
<gene>
    <name evidence="2" type="ORF">MUN89_02305</name>
</gene>
<dbReference type="Pfam" id="PF17989">
    <property type="entry name" value="ALP_N"/>
    <property type="match status" value="1"/>
</dbReference>
<evidence type="ECO:0000313" key="2">
    <source>
        <dbReference type="EMBL" id="UOQ44807.1"/>
    </source>
</evidence>
<evidence type="ECO:0000313" key="3">
    <source>
        <dbReference type="Proteomes" id="UP000831787"/>
    </source>
</evidence>
<keyword evidence="3" id="KW-1185">Reference proteome</keyword>
<dbReference type="EMBL" id="CP095073">
    <property type="protein sequence ID" value="UOQ44807.1"/>
    <property type="molecule type" value="Genomic_DNA"/>
</dbReference>
<dbReference type="RefSeq" id="WP_244711059.1">
    <property type="nucleotide sequence ID" value="NZ_CP095073.1"/>
</dbReference>
<organism evidence="2 3">
    <name type="scientific">Halobacillus salinarum</name>
    <dbReference type="NCBI Taxonomy" id="2932257"/>
    <lineage>
        <taxon>Bacteria</taxon>
        <taxon>Bacillati</taxon>
        <taxon>Bacillota</taxon>
        <taxon>Bacilli</taxon>
        <taxon>Bacillales</taxon>
        <taxon>Bacillaceae</taxon>
        <taxon>Halobacillus</taxon>
    </lineage>
</organism>
<accession>A0ABY4EMG8</accession>
<protein>
    <submittedName>
        <fullName evidence="2">ParM/StbA family protein</fullName>
    </submittedName>
</protein>
<dbReference type="Gene3D" id="3.30.420.40">
    <property type="match status" value="2"/>
</dbReference>
<evidence type="ECO:0000259" key="1">
    <source>
        <dbReference type="Pfam" id="PF17989"/>
    </source>
</evidence>
<dbReference type="SUPFAM" id="SSF53067">
    <property type="entry name" value="Actin-like ATPase domain"/>
    <property type="match status" value="2"/>
</dbReference>
<feature type="domain" description="Actin-like protein N-terminal" evidence="1">
    <location>
        <begin position="8"/>
        <end position="185"/>
    </location>
</feature>
<reference evidence="2 3" key="1">
    <citation type="submission" date="2022-04" db="EMBL/GenBank/DDBJ databases">
        <title>Halobacillus sp. isolated from saltern.</title>
        <authorList>
            <person name="Won M."/>
            <person name="Lee C.-M."/>
            <person name="Woen H.-Y."/>
            <person name="Kwon S.-W."/>
        </authorList>
    </citation>
    <scope>NUCLEOTIDE SEQUENCE [LARGE SCALE GENOMIC DNA]</scope>
    <source>
        <strain evidence="2 3">SSBR10-3</strain>
    </source>
</reference>
<name>A0ABY4EMG8_9BACI</name>
<sequence>MDRKNFIAADIGNSWYKILASDSGVINEYQIPNAIALFDEEFYEQPYDEEDVELEENLIVEVKSPAIVDKREIYYIGKGATRQRNVSLTSFNNQKAEEDRTFILLFGMAAYHALLDNPGETDIDYKIAQLAVSLPTTQYKQKKLKLKEQLVGTHTVMFHKVPGLDQGKDIAVNIHIEDVIVGAEGACAYIGMTRDLETLEITDDALVKDTQKGILIGDLGGDSVDFVGIKNNKPVASVEGEPFGINQFLDIIIQKVSKNELYKFDSRAELEEKLAAGQPEWYVEPFAGVRKDISKYILPQLKSMAIKYLELFDRVRNSSSEIKGAARYVAVGGAAKLAQRQIQEAAVKWRDKGRPIELMFPEDLDKLNVTGLLILAQLHDLKKKHAQEANGLAAAKG</sequence>
<dbReference type="InterPro" id="IPR040607">
    <property type="entry name" value="ALP_N"/>
</dbReference>